<keyword evidence="1" id="KW-0863">Zinc-finger</keyword>
<reference evidence="4 5" key="1">
    <citation type="submission" date="2024-07" db="EMBL/GenBank/DDBJ databases">
        <title>Section-level genome sequencing and comparative genomics of Aspergillus sections Usti and Cavernicolus.</title>
        <authorList>
            <consortium name="Lawrence Berkeley National Laboratory"/>
            <person name="Nybo J.L."/>
            <person name="Vesth T.C."/>
            <person name="Theobald S."/>
            <person name="Frisvad J.C."/>
            <person name="Larsen T.O."/>
            <person name="Kjaerboelling I."/>
            <person name="Rothschild-Mancinelli K."/>
            <person name="Lyhne E.K."/>
            <person name="Kogle M.E."/>
            <person name="Barry K."/>
            <person name="Clum A."/>
            <person name="Na H."/>
            <person name="Ledsgaard L."/>
            <person name="Lin J."/>
            <person name="Lipzen A."/>
            <person name="Kuo A."/>
            <person name="Riley R."/>
            <person name="Mondo S."/>
            <person name="Labutti K."/>
            <person name="Haridas S."/>
            <person name="Pangalinan J."/>
            <person name="Salamov A.A."/>
            <person name="Simmons B.A."/>
            <person name="Magnuson J.K."/>
            <person name="Chen J."/>
            <person name="Drula E."/>
            <person name="Henrissat B."/>
            <person name="Wiebenga A."/>
            <person name="Lubbers R.J."/>
            <person name="Gomes A.C."/>
            <person name="Makela M.R."/>
            <person name="Stajich J."/>
            <person name="Grigoriev I.V."/>
            <person name="Mortensen U.H."/>
            <person name="De Vries R.P."/>
            <person name="Baker S.E."/>
            <person name="Andersen M.R."/>
        </authorList>
    </citation>
    <scope>NUCLEOTIDE SEQUENCE [LARGE SCALE GENOMIC DNA]</scope>
    <source>
        <strain evidence="4 5">CBS 123904</strain>
    </source>
</reference>
<feature type="compositionally biased region" description="Basic and acidic residues" evidence="2">
    <location>
        <begin position="626"/>
        <end position="637"/>
    </location>
</feature>
<dbReference type="InterPro" id="IPR013087">
    <property type="entry name" value="Znf_C2H2_type"/>
</dbReference>
<gene>
    <name evidence="4" type="ORF">BJY01DRAFT_263270</name>
</gene>
<feature type="region of interest" description="Disordered" evidence="2">
    <location>
        <begin position="1"/>
        <end position="50"/>
    </location>
</feature>
<protein>
    <recommendedName>
        <fullName evidence="3">C2H2-type domain-containing protein</fullName>
    </recommendedName>
</protein>
<dbReference type="PROSITE" id="PS00028">
    <property type="entry name" value="ZINC_FINGER_C2H2_1"/>
    <property type="match status" value="1"/>
</dbReference>
<dbReference type="Gene3D" id="3.30.160.60">
    <property type="entry name" value="Classic Zinc Finger"/>
    <property type="match status" value="1"/>
</dbReference>
<keyword evidence="1" id="KW-0479">Metal-binding</keyword>
<name>A0ABR4K2R5_9EURO</name>
<dbReference type="PANTHER" id="PTHR37535">
    <property type="entry name" value="FLUG DOMAIN PROTEIN"/>
    <property type="match status" value="1"/>
</dbReference>
<evidence type="ECO:0000256" key="1">
    <source>
        <dbReference type="PROSITE-ProRule" id="PRU00042"/>
    </source>
</evidence>
<dbReference type="PROSITE" id="PS50157">
    <property type="entry name" value="ZINC_FINGER_C2H2_2"/>
    <property type="match status" value="1"/>
</dbReference>
<keyword evidence="1" id="KW-0862">Zinc</keyword>
<comment type="caution">
    <text evidence="4">The sequence shown here is derived from an EMBL/GenBank/DDBJ whole genome shotgun (WGS) entry which is preliminary data.</text>
</comment>
<dbReference type="SMART" id="SM00355">
    <property type="entry name" value="ZnF_C2H2"/>
    <property type="match status" value="2"/>
</dbReference>
<evidence type="ECO:0000256" key="2">
    <source>
        <dbReference type="SAM" id="MobiDB-lite"/>
    </source>
</evidence>
<dbReference type="Pfam" id="PF11917">
    <property type="entry name" value="DUF3435"/>
    <property type="match status" value="1"/>
</dbReference>
<keyword evidence="5" id="KW-1185">Reference proteome</keyword>
<feature type="domain" description="C2H2-type" evidence="3">
    <location>
        <begin position="736"/>
        <end position="763"/>
    </location>
</feature>
<dbReference type="EMBL" id="JBFXLU010000062">
    <property type="protein sequence ID" value="KAL2846625.1"/>
    <property type="molecule type" value="Genomic_DNA"/>
</dbReference>
<evidence type="ECO:0000259" key="3">
    <source>
        <dbReference type="PROSITE" id="PS50157"/>
    </source>
</evidence>
<evidence type="ECO:0000313" key="4">
    <source>
        <dbReference type="EMBL" id="KAL2846625.1"/>
    </source>
</evidence>
<evidence type="ECO:0000313" key="5">
    <source>
        <dbReference type="Proteomes" id="UP001610446"/>
    </source>
</evidence>
<organism evidence="4 5">
    <name type="scientific">Aspergillus pseudoustus</name>
    <dbReference type="NCBI Taxonomy" id="1810923"/>
    <lineage>
        <taxon>Eukaryota</taxon>
        <taxon>Fungi</taxon>
        <taxon>Dikarya</taxon>
        <taxon>Ascomycota</taxon>
        <taxon>Pezizomycotina</taxon>
        <taxon>Eurotiomycetes</taxon>
        <taxon>Eurotiomycetidae</taxon>
        <taxon>Eurotiales</taxon>
        <taxon>Aspergillaceae</taxon>
        <taxon>Aspergillus</taxon>
        <taxon>Aspergillus subgen. Nidulantes</taxon>
    </lineage>
</organism>
<sequence length="763" mass="87343">MARRPRRADYQSSSDSDDSDRDSTEDSRYDTDLTEPEDDGKDQPPDAGDAALLFADNEHPPEYYIQQLENFDETIYTQEDYGKGTTALLDRVGEKWSQFCAFLRKDPQEEFTRLSIAILCNFLDWLLNLRRGKDGRRLAGIKCKSSLDTFWKVFRLVYEKETCNRIGNQMNRRMRRVIRRLAKKHKLSFNGRDKPPLDVKDLAKVVETTISTTEKKFGHGRHRIELGLFLQLAGLTTNRPQAILNLRYRHIQVSLLRDPQGGPHRIVIEFTFEFTKEWLGAKEANTYILPEIIYDPSLVLSPHVFLLGLLFADRAFERVDGKEVLVSAGQLPGLQIREECNELPLRLDSALDDVPVFRMSDPTLQGISISPNKPLPYSTLLPWVKTVGAITGFRQVTRPYSLRYGAGTALDSSGSVSDSLRNLIMHHADTRTFLRYYLSRRINKNLPAIIRGLDPEDDLMRAACRMSRTIDPNRPRRLTTVQSESVNQQPGIVDLVRRRDELSRQMGRPLSRHEGTQEYAMHKKLNQEITGARQRARDALLSQVQAKYDREQPMREIQRQLSGVKLAEAEKPLKCSEEVPAPQKRLMESLLTLPRPTLEEEMARRTEAIDAVAAYSLFEEGDTCRLPRDKRSPRDCDAAVPAHQDGSMQDAKMTETNSLADNPLQAAIRSVTRDKGSIKEDKGPQKKVERPLFCFICLGQPDLDIKKRTYKFSSPGDVSKHIKRKHLRHISELSDIRCNICDERFSRKMHLQRHAIDAHATVT</sequence>
<feature type="compositionally biased region" description="Basic and acidic residues" evidence="2">
    <location>
        <begin position="21"/>
        <end position="31"/>
    </location>
</feature>
<dbReference type="Proteomes" id="UP001610446">
    <property type="component" value="Unassembled WGS sequence"/>
</dbReference>
<proteinExistence type="predicted"/>
<feature type="region of interest" description="Disordered" evidence="2">
    <location>
        <begin position="626"/>
        <end position="650"/>
    </location>
</feature>
<dbReference type="PANTHER" id="PTHR37535:SF2">
    <property type="entry name" value="FINGER DOMAIN PROTEIN, PUTATIVE (AFU_ORTHOLOGUE AFUA_6G09300)-RELATED"/>
    <property type="match status" value="1"/>
</dbReference>
<dbReference type="InterPro" id="IPR021842">
    <property type="entry name" value="DUF3435"/>
</dbReference>
<accession>A0ABR4K2R5</accession>